<dbReference type="InterPro" id="IPR023393">
    <property type="entry name" value="START-like_dom_sf"/>
</dbReference>
<dbReference type="Pfam" id="PF08327">
    <property type="entry name" value="AHSA1"/>
    <property type="match status" value="1"/>
</dbReference>
<evidence type="ECO:0000259" key="2">
    <source>
        <dbReference type="Pfam" id="PF08327"/>
    </source>
</evidence>
<proteinExistence type="inferred from homology"/>
<dbReference type="SUPFAM" id="SSF55961">
    <property type="entry name" value="Bet v1-like"/>
    <property type="match status" value="1"/>
</dbReference>
<gene>
    <name evidence="3" type="ORF">F8C82_09340</name>
</gene>
<dbReference type="Proteomes" id="UP000484164">
    <property type="component" value="Unassembled WGS sequence"/>
</dbReference>
<dbReference type="AlphaFoldDB" id="A0A6L3ZER6"/>
<accession>A0A6L3ZER6</accession>
<protein>
    <submittedName>
        <fullName evidence="3">SRPBCC domain-containing protein</fullName>
    </submittedName>
</protein>
<name>A0A6L3ZER6_9FLAO</name>
<comment type="similarity">
    <text evidence="1">Belongs to the AHA1 family.</text>
</comment>
<dbReference type="Gene3D" id="3.30.530.20">
    <property type="match status" value="1"/>
</dbReference>
<evidence type="ECO:0000313" key="4">
    <source>
        <dbReference type="Proteomes" id="UP000484164"/>
    </source>
</evidence>
<evidence type="ECO:0000256" key="1">
    <source>
        <dbReference type="ARBA" id="ARBA00006817"/>
    </source>
</evidence>
<dbReference type="RefSeq" id="WP_151693321.1">
    <property type="nucleotide sequence ID" value="NZ_BMGX01000001.1"/>
</dbReference>
<dbReference type="EMBL" id="WBVQ01000002">
    <property type="protein sequence ID" value="KAB2815892.1"/>
    <property type="molecule type" value="Genomic_DNA"/>
</dbReference>
<comment type="caution">
    <text evidence="3">The sequence shown here is derived from an EMBL/GenBank/DDBJ whole genome shotgun (WGS) entry which is preliminary data.</text>
</comment>
<keyword evidence="4" id="KW-1185">Reference proteome</keyword>
<evidence type="ECO:0000313" key="3">
    <source>
        <dbReference type="EMBL" id="KAB2815892.1"/>
    </source>
</evidence>
<organism evidence="3 4">
    <name type="scientific">Phaeocystidibacter marisrubri</name>
    <dbReference type="NCBI Taxonomy" id="1577780"/>
    <lineage>
        <taxon>Bacteria</taxon>
        <taxon>Pseudomonadati</taxon>
        <taxon>Bacteroidota</taxon>
        <taxon>Flavobacteriia</taxon>
        <taxon>Flavobacteriales</taxon>
        <taxon>Phaeocystidibacteraceae</taxon>
        <taxon>Phaeocystidibacter</taxon>
    </lineage>
</organism>
<dbReference type="OrthoDB" id="384974at2"/>
<sequence length="164" mass="18938">MSKTVFIEDLENATLTITRSFRAPLTKVWDAFTQPEILDQWWAPKPWKAKTHEMKFENGGYWKYSMNGPEGERHACRMNYGEIVLHEKYTGADYFCDDHFEIKDDMPSSNNVVTFMEIDGHCEVVMVSDFGTVEALQQVIKMGMKEGLTMAQDQLEALLEEGRI</sequence>
<reference evidence="3 4" key="1">
    <citation type="submission" date="2019-10" db="EMBL/GenBank/DDBJ databases">
        <title>Genome sequence of Phaeocystidibacter marisrubri JCM30614 (type strain).</title>
        <authorList>
            <person name="Bowman J.P."/>
        </authorList>
    </citation>
    <scope>NUCLEOTIDE SEQUENCE [LARGE SCALE GENOMIC DNA]</scope>
    <source>
        <strain evidence="3 4">JCM 30614</strain>
    </source>
</reference>
<dbReference type="InterPro" id="IPR013538">
    <property type="entry name" value="ASHA1/2-like_C"/>
</dbReference>
<feature type="domain" description="Activator of Hsp90 ATPase homologue 1/2-like C-terminal" evidence="2">
    <location>
        <begin position="23"/>
        <end position="160"/>
    </location>
</feature>